<keyword evidence="2 5" id="KW-0645">Protease</keyword>
<dbReference type="Gene3D" id="3.40.50.200">
    <property type="entry name" value="Peptidase S8/S53 domain"/>
    <property type="match status" value="1"/>
</dbReference>
<dbReference type="Pfam" id="PF00082">
    <property type="entry name" value="Peptidase_S8"/>
    <property type="match status" value="1"/>
</dbReference>
<dbReference type="InterPro" id="IPR036116">
    <property type="entry name" value="FN3_sf"/>
</dbReference>
<accession>G5H8E5</accession>
<dbReference type="Gene3D" id="2.60.40.10">
    <property type="entry name" value="Immunoglobulins"/>
    <property type="match status" value="2"/>
</dbReference>
<dbReference type="RefSeq" id="WP_009134011.1">
    <property type="nucleotide sequence ID" value="NZ_JH370371.1"/>
</dbReference>
<dbReference type="STRING" id="742725.HMPREF9450_01205"/>
<dbReference type="PROSITE" id="PS00138">
    <property type="entry name" value="SUBTILASE_SER"/>
    <property type="match status" value="1"/>
</dbReference>
<sequence length="909" mass="97931">MKYLYHYLFLTTSLILLGNCTKDTLPGTDTTTPPSLETDTGAEAFEGWIRVKFKSGNDEIAPVVTKSGALSTGLASVDNAALALGARQMKRVFPPAGRFEERTRKEGLHLWYDLYFDESIPVSKAVSDFRQLPEVAVAEPIYKASLIHPSAPVEVSETTTISRASQNAPYNDPLLSNQWHYDNDGTLPDALAGADINLFRAWEITQGSPEVIVAVVDGGVDYAHEDLQGNVVNPAELNGQPGIDDDGNGYIDDFYGWNFIEDNNQIEVDNHGTHVAGTIAAENNNGIGVCGVAGGHGNHTGTRIISCQIFGTRNGQEVSGNSAPAIKYAADAGAVICQNSWGYTNATSMPRSDQEAIEYFIKYAGTDENGNQTGPMKGGIVIFAAGNEDLDYKTYPACYENVLSVAAIAPDFTKSWYSNYADWVDIAAPGGTYTSGGKYATECAVYSTITNNKYGYLQGTSMACPHVSGIAALIVSKFAAPGFTPDQVWAHLTKRTRAIGLYNPSYLNKLGSGLADAYMALAEDQGIAPEKVARLECSQTAGAMAVTWPVSADEDDGTADHYLLYWNTVPLENFDPDNPPAGTQSASVPGTRNLQPGESMSHTLTGIAGETRYYVAIIASDAWGNRSAATTTSVVTPVNEPPVITRESGDGIIAVGYNQTRSVTFRLSDPEGYGCTYTLDDPSGSSTSKEENGRVRITITNYKRPPGTYTMRLTATDLGGAVTTLDIPLTLEANQPPQLTAPLENVYFSSLQEVQTLYFSSNFSDERGAAAITYTLDYDDQALYITPQNRGFKIAPLRYGPAEVTVTARDEEGLTSTASFQVMSRDYTREVDLYPNPVQDKLSIRMGKEVSGEIRIRAVAPSGQIVWDGQAAISPFAPASVDLSALSGGSYTLWIEYQGSKISRNIIKL</sequence>
<evidence type="ECO:0000256" key="6">
    <source>
        <dbReference type="SAM" id="MobiDB-lite"/>
    </source>
</evidence>
<dbReference type="PROSITE" id="PS51892">
    <property type="entry name" value="SUBTILASE"/>
    <property type="match status" value="1"/>
</dbReference>
<keyword evidence="9" id="KW-1185">Reference proteome</keyword>
<keyword evidence="4 5" id="KW-0720">Serine protease</keyword>
<dbReference type="InterPro" id="IPR022398">
    <property type="entry name" value="Peptidase_S8_His-AS"/>
</dbReference>
<comment type="similarity">
    <text evidence="1 5">Belongs to the peptidase S8 family.</text>
</comment>
<dbReference type="InterPro" id="IPR032304">
    <property type="entry name" value="Peptidase_S8_N"/>
</dbReference>
<evidence type="ECO:0000313" key="8">
    <source>
        <dbReference type="EMBL" id="EHB92340.1"/>
    </source>
</evidence>
<dbReference type="EMBL" id="ADLD01000011">
    <property type="protein sequence ID" value="EHB92340.1"/>
    <property type="molecule type" value="Genomic_DNA"/>
</dbReference>
<evidence type="ECO:0000256" key="4">
    <source>
        <dbReference type="ARBA" id="ARBA00022825"/>
    </source>
</evidence>
<feature type="active site" description="Charge relay system" evidence="5">
    <location>
        <position position="271"/>
    </location>
</feature>
<dbReference type="PATRIC" id="fig|742725.3.peg.1279"/>
<dbReference type="GO" id="GO:0006508">
    <property type="term" value="P:proteolysis"/>
    <property type="evidence" value="ECO:0007669"/>
    <property type="project" value="UniProtKB-KW"/>
</dbReference>
<dbReference type="PROSITE" id="PS50853">
    <property type="entry name" value="FN3"/>
    <property type="match status" value="1"/>
</dbReference>
<evidence type="ECO:0000256" key="3">
    <source>
        <dbReference type="ARBA" id="ARBA00022801"/>
    </source>
</evidence>
<dbReference type="AlphaFoldDB" id="G5H8E5"/>
<dbReference type="OrthoDB" id="1489355at2"/>
<dbReference type="Proteomes" id="UP000006008">
    <property type="component" value="Unassembled WGS sequence"/>
</dbReference>
<dbReference type="InterPro" id="IPR036852">
    <property type="entry name" value="Peptidase_S8/S53_dom_sf"/>
</dbReference>
<evidence type="ECO:0000256" key="2">
    <source>
        <dbReference type="ARBA" id="ARBA00022670"/>
    </source>
</evidence>
<dbReference type="HOGENOM" id="CLU_014786_0_0_10"/>
<dbReference type="PANTHER" id="PTHR43399:SF4">
    <property type="entry name" value="CELL WALL-ASSOCIATED PROTEASE"/>
    <property type="match status" value="1"/>
</dbReference>
<reference evidence="8 9" key="1">
    <citation type="submission" date="2011-08" db="EMBL/GenBank/DDBJ databases">
        <title>The Genome Sequence of Alistipes indistinctus YIT 12060.</title>
        <authorList>
            <consortium name="The Broad Institute Genome Sequencing Platform"/>
            <person name="Earl A."/>
            <person name="Ward D."/>
            <person name="Feldgarden M."/>
            <person name="Gevers D."/>
            <person name="Morotomi M."/>
            <person name="Young S.K."/>
            <person name="Zeng Q."/>
            <person name="Gargeya S."/>
            <person name="Fitzgerald M."/>
            <person name="Haas B."/>
            <person name="Abouelleil A."/>
            <person name="Alvarado L."/>
            <person name="Arachchi H.M."/>
            <person name="Berlin A."/>
            <person name="Brown A."/>
            <person name="Chapman S.B."/>
            <person name="Chen Z."/>
            <person name="Dunbar C."/>
            <person name="Freedman E."/>
            <person name="Gearin G."/>
            <person name="Gellesch M."/>
            <person name="Goldberg J."/>
            <person name="Griggs A."/>
            <person name="Gujja S."/>
            <person name="Heiman D."/>
            <person name="Howarth C."/>
            <person name="Larson L."/>
            <person name="Lui A."/>
            <person name="MacDonald P.J.P."/>
            <person name="Montmayeur A."/>
            <person name="Murphy C."/>
            <person name="Neiman D."/>
            <person name="Pearson M."/>
            <person name="Priest M."/>
            <person name="Roberts A."/>
            <person name="Saif S."/>
            <person name="Shea T."/>
            <person name="Shenoy N."/>
            <person name="Sisk P."/>
            <person name="Stolte C."/>
            <person name="Sykes S."/>
            <person name="Wortman J."/>
            <person name="Nusbaum C."/>
            <person name="Birren B."/>
        </authorList>
    </citation>
    <scope>NUCLEOTIDE SEQUENCE [LARGE SCALE GENOMIC DNA]</scope>
    <source>
        <strain evidence="8 9">YIT 12060</strain>
    </source>
</reference>
<dbReference type="InterPro" id="IPR023828">
    <property type="entry name" value="Peptidase_S8_Ser-AS"/>
</dbReference>
<dbReference type="InterPro" id="IPR013783">
    <property type="entry name" value="Ig-like_fold"/>
</dbReference>
<dbReference type="CDD" id="cd00146">
    <property type="entry name" value="PKD"/>
    <property type="match status" value="1"/>
</dbReference>
<dbReference type="PROSITE" id="PS00137">
    <property type="entry name" value="SUBTILASE_HIS"/>
    <property type="match status" value="1"/>
</dbReference>
<evidence type="ECO:0000313" key="9">
    <source>
        <dbReference type="Proteomes" id="UP000006008"/>
    </source>
</evidence>
<feature type="active site" description="Charge relay system" evidence="5">
    <location>
        <position position="461"/>
    </location>
</feature>
<organism evidence="8 9">
    <name type="scientific">Alistipes indistinctus YIT 12060</name>
    <dbReference type="NCBI Taxonomy" id="742725"/>
    <lineage>
        <taxon>Bacteria</taxon>
        <taxon>Pseudomonadati</taxon>
        <taxon>Bacteroidota</taxon>
        <taxon>Bacteroidia</taxon>
        <taxon>Bacteroidales</taxon>
        <taxon>Rikenellaceae</taxon>
        <taxon>Alistipes</taxon>
    </lineage>
</organism>
<dbReference type="eggNOG" id="COG1404">
    <property type="taxonomic scope" value="Bacteria"/>
</dbReference>
<dbReference type="SUPFAM" id="SSF49265">
    <property type="entry name" value="Fibronectin type III"/>
    <property type="match status" value="1"/>
</dbReference>
<name>G5H8E5_9BACT</name>
<evidence type="ECO:0000256" key="5">
    <source>
        <dbReference type="PROSITE-ProRule" id="PRU01240"/>
    </source>
</evidence>
<comment type="caution">
    <text evidence="8">The sequence shown here is derived from an EMBL/GenBank/DDBJ whole genome shotgun (WGS) entry which is preliminary data.</text>
</comment>
<dbReference type="PRINTS" id="PR00723">
    <property type="entry name" value="SUBTILISIN"/>
</dbReference>
<proteinExistence type="inferred from homology"/>
<feature type="domain" description="Fibronectin type-III" evidence="7">
    <location>
        <begin position="528"/>
        <end position="641"/>
    </location>
</feature>
<evidence type="ECO:0000259" key="7">
    <source>
        <dbReference type="PROSITE" id="PS50853"/>
    </source>
</evidence>
<feature type="compositionally biased region" description="Polar residues" evidence="6">
    <location>
        <begin position="581"/>
        <end position="598"/>
    </location>
</feature>
<dbReference type="InterPro" id="IPR051048">
    <property type="entry name" value="Peptidase_S8/S53_subtilisin"/>
</dbReference>
<gene>
    <name evidence="8" type="ORF">HMPREF9450_01205</name>
</gene>
<protein>
    <recommendedName>
        <fullName evidence="7">Fibronectin type-III domain-containing protein</fullName>
    </recommendedName>
</protein>
<keyword evidence="3 5" id="KW-0378">Hydrolase</keyword>
<dbReference type="InterPro" id="IPR003961">
    <property type="entry name" value="FN3_dom"/>
</dbReference>
<dbReference type="GO" id="GO:0004252">
    <property type="term" value="F:serine-type endopeptidase activity"/>
    <property type="evidence" value="ECO:0007669"/>
    <property type="project" value="UniProtKB-UniRule"/>
</dbReference>
<dbReference type="InterPro" id="IPR015500">
    <property type="entry name" value="Peptidase_S8_subtilisin-rel"/>
</dbReference>
<dbReference type="InterPro" id="IPR000209">
    <property type="entry name" value="Peptidase_S8/S53_dom"/>
</dbReference>
<dbReference type="PANTHER" id="PTHR43399">
    <property type="entry name" value="SUBTILISIN-RELATED"/>
    <property type="match status" value="1"/>
</dbReference>
<feature type="region of interest" description="Disordered" evidence="6">
    <location>
        <begin position="576"/>
        <end position="598"/>
    </location>
</feature>
<dbReference type="SUPFAM" id="SSF52743">
    <property type="entry name" value="Subtilisin-like"/>
    <property type="match status" value="1"/>
</dbReference>
<feature type="active site" description="Charge relay system" evidence="5">
    <location>
        <position position="217"/>
    </location>
</feature>
<evidence type="ECO:0000256" key="1">
    <source>
        <dbReference type="ARBA" id="ARBA00011073"/>
    </source>
</evidence>
<dbReference type="Pfam" id="PF16361">
    <property type="entry name" value="Peptidase_S8_N"/>
    <property type="match status" value="1"/>
</dbReference>